<dbReference type="STRING" id="1126212.K2R7M3"/>
<comment type="subcellular location">
    <subcellularLocation>
        <location evidence="1">Membrane</location>
        <topology evidence="1">Multi-pass membrane protein</topology>
    </subcellularLocation>
</comment>
<organism evidence="7 8">
    <name type="scientific">Macrophomina phaseolina (strain MS6)</name>
    <name type="common">Charcoal rot fungus</name>
    <dbReference type="NCBI Taxonomy" id="1126212"/>
    <lineage>
        <taxon>Eukaryota</taxon>
        <taxon>Fungi</taxon>
        <taxon>Dikarya</taxon>
        <taxon>Ascomycota</taxon>
        <taxon>Pezizomycotina</taxon>
        <taxon>Dothideomycetes</taxon>
        <taxon>Dothideomycetes incertae sedis</taxon>
        <taxon>Botryosphaeriales</taxon>
        <taxon>Botryosphaeriaceae</taxon>
        <taxon>Macrophomina</taxon>
    </lineage>
</organism>
<feature type="transmembrane region" description="Helical" evidence="6">
    <location>
        <begin position="219"/>
        <end position="239"/>
    </location>
</feature>
<dbReference type="Proteomes" id="UP000007129">
    <property type="component" value="Unassembled WGS sequence"/>
</dbReference>
<evidence type="ECO:0000256" key="1">
    <source>
        <dbReference type="ARBA" id="ARBA00004141"/>
    </source>
</evidence>
<dbReference type="HOGENOM" id="CLU_033465_6_1_1"/>
<feature type="transmembrane region" description="Helical" evidence="6">
    <location>
        <begin position="91"/>
        <end position="114"/>
    </location>
</feature>
<evidence type="ECO:0000256" key="3">
    <source>
        <dbReference type="ARBA" id="ARBA00022989"/>
    </source>
</evidence>
<dbReference type="eggNOG" id="ENOG502SK9H">
    <property type="taxonomic scope" value="Eukaryota"/>
</dbReference>
<gene>
    <name evidence="7" type="ORF">MPH_12560</name>
</gene>
<evidence type="ECO:0000313" key="8">
    <source>
        <dbReference type="Proteomes" id="UP000007129"/>
    </source>
</evidence>
<protein>
    <submittedName>
        <fullName evidence="7">Major facilitator superfamily</fullName>
    </submittedName>
</protein>
<keyword evidence="4 6" id="KW-0472">Membrane</keyword>
<dbReference type="GO" id="GO:0005886">
    <property type="term" value="C:plasma membrane"/>
    <property type="evidence" value="ECO:0007669"/>
    <property type="project" value="TreeGrafter"/>
</dbReference>
<evidence type="ECO:0000256" key="4">
    <source>
        <dbReference type="ARBA" id="ARBA00023136"/>
    </source>
</evidence>
<dbReference type="InParanoid" id="K2R7M3"/>
<feature type="transmembrane region" description="Helical" evidence="6">
    <location>
        <begin position="183"/>
        <end position="204"/>
    </location>
</feature>
<feature type="transmembrane region" description="Helical" evidence="6">
    <location>
        <begin position="47"/>
        <end position="71"/>
    </location>
</feature>
<dbReference type="PANTHER" id="PTHR31465:SF8">
    <property type="entry name" value="DOMAIN PROTEIN, PUTATIVE (AFU_ORTHOLOGUE AFUA_6G14140)-RELATED"/>
    <property type="match status" value="1"/>
</dbReference>
<feature type="region of interest" description="Disordered" evidence="5">
    <location>
        <begin position="264"/>
        <end position="316"/>
    </location>
</feature>
<accession>K2R7M3</accession>
<reference evidence="7 8" key="1">
    <citation type="journal article" date="2012" name="BMC Genomics">
        <title>Tools to kill: Genome of one of the most destructive plant pathogenic fungi Macrophomina phaseolina.</title>
        <authorList>
            <person name="Islam M.S."/>
            <person name="Haque M.S."/>
            <person name="Islam M.M."/>
            <person name="Emdad E.M."/>
            <person name="Halim A."/>
            <person name="Hossen Q.M.M."/>
            <person name="Hossain M.Z."/>
            <person name="Ahmed B."/>
            <person name="Rahim S."/>
            <person name="Rahman M.S."/>
            <person name="Alam M.M."/>
            <person name="Hou S."/>
            <person name="Wan X."/>
            <person name="Saito J.A."/>
            <person name="Alam M."/>
        </authorList>
    </citation>
    <scope>NUCLEOTIDE SEQUENCE [LARGE SCALE GENOMIC DNA]</scope>
    <source>
        <strain evidence="7 8">MS6</strain>
    </source>
</reference>
<dbReference type="InterPro" id="IPR007568">
    <property type="entry name" value="RTA1"/>
</dbReference>
<dbReference type="Pfam" id="PF04479">
    <property type="entry name" value="RTA1"/>
    <property type="match status" value="1"/>
</dbReference>
<evidence type="ECO:0000256" key="2">
    <source>
        <dbReference type="ARBA" id="ARBA00022692"/>
    </source>
</evidence>
<dbReference type="EMBL" id="AHHD01000522">
    <property type="protein sequence ID" value="EKG10348.1"/>
    <property type="molecule type" value="Genomic_DNA"/>
</dbReference>
<keyword evidence="3 6" id="KW-1133">Transmembrane helix</keyword>
<feature type="transmembrane region" description="Helical" evidence="6">
    <location>
        <begin position="134"/>
        <end position="154"/>
    </location>
</feature>
<evidence type="ECO:0000256" key="6">
    <source>
        <dbReference type="SAM" id="Phobius"/>
    </source>
</evidence>
<evidence type="ECO:0000256" key="5">
    <source>
        <dbReference type="SAM" id="MobiDB-lite"/>
    </source>
</evidence>
<dbReference type="PANTHER" id="PTHR31465">
    <property type="entry name" value="PROTEIN RTA1-RELATED"/>
    <property type="match status" value="1"/>
</dbReference>
<comment type="caution">
    <text evidence="7">The sequence shown here is derived from an EMBL/GenBank/DDBJ whole genome shotgun (WGS) entry which is preliminary data.</text>
</comment>
<feature type="transmembrane region" description="Helical" evidence="6">
    <location>
        <begin position="21"/>
        <end position="41"/>
    </location>
</feature>
<keyword evidence="2 6" id="KW-0812">Transmembrane</keyword>
<feature type="compositionally biased region" description="Low complexity" evidence="5">
    <location>
        <begin position="270"/>
        <end position="281"/>
    </location>
</feature>
<feature type="compositionally biased region" description="Low complexity" evidence="5">
    <location>
        <begin position="297"/>
        <end position="308"/>
    </location>
</feature>
<name>K2R7M3_MACPH</name>
<sequence>MSCTQETCHVSQSIYGYRPNVPANAFFVALFGVTALAQTVQGFKYGTWTYCIVMICLLTLAPAFLAGAIYLMLKHIVLTTSPTLSRFPARYYTYIFITCDLLSLVLQAAGGGTAATSTQNGRTDLTQLQSGEHIMMAGLAFQVFTLCIFFVLSLEYAIRVRQAPSGALKHETANVRASKRFRAFVGALALAFVAILVRCVYRIVEMAGGWKNPIMQNEASFIVLDSSLCSLAALVLTVFHPGHCFNYRVINRDELLLERERRNSKKAKKNNGNNGSGANDNADLEKRDGAKMPVAGSPPSGGSTISTSDAELVCKA</sequence>
<dbReference type="OrthoDB" id="4521223at2759"/>
<dbReference type="VEuPathDB" id="FungiDB:MPH_12560"/>
<dbReference type="AlphaFoldDB" id="K2R7M3"/>
<dbReference type="GO" id="GO:0000324">
    <property type="term" value="C:fungal-type vacuole"/>
    <property type="evidence" value="ECO:0007669"/>
    <property type="project" value="TreeGrafter"/>
</dbReference>
<evidence type="ECO:0000313" key="7">
    <source>
        <dbReference type="EMBL" id="EKG10348.1"/>
    </source>
</evidence>
<proteinExistence type="predicted"/>